<reference evidence="2" key="1">
    <citation type="journal article" date="2009" name="PLoS ONE">
        <title>Genome degradation in Brucella ovis corresponds with narrowing of its host range and tissue tropism.</title>
        <authorList>
            <person name="Tsolis R.M."/>
            <person name="Seshadri R."/>
            <person name="Santos R.L."/>
            <person name="Sangari F.J."/>
            <person name="Lobo J.M."/>
            <person name="de Jong M.F."/>
            <person name="Ren Q."/>
            <person name="Myers G."/>
            <person name="Brinkac L.M."/>
            <person name="Nelson W.C."/>
            <person name="Deboy R.T."/>
            <person name="Angiuoli S."/>
            <person name="Khouri H."/>
            <person name="Dimitrov G."/>
            <person name="Robinson J.R."/>
            <person name="Mulligan S."/>
            <person name="Walker R.L."/>
            <person name="Elzer P.E."/>
            <person name="Hassan K.A."/>
            <person name="Paulsen I.T."/>
        </authorList>
    </citation>
    <scope>NUCLEOTIDE SEQUENCE [LARGE SCALE GENOMIC DNA]</scope>
    <source>
        <strain evidence="2">ATCC 25840 / 63/290 / NCTC 10512</strain>
    </source>
</reference>
<accession>A0A0H3AMB5</accession>
<dbReference type="KEGG" id="bov:BOV_1517"/>
<gene>
    <name evidence="1" type="ordered locus">BOV_1517</name>
</gene>
<proteinExistence type="predicted"/>
<dbReference type="HOGENOM" id="CLU_3341085_0_0_5"/>
<dbReference type="Proteomes" id="UP000006383">
    <property type="component" value="Chromosome I"/>
</dbReference>
<keyword evidence="2" id="KW-1185">Reference proteome</keyword>
<evidence type="ECO:0000313" key="2">
    <source>
        <dbReference type="Proteomes" id="UP000006383"/>
    </source>
</evidence>
<dbReference type="EMBL" id="CP000708">
    <property type="protein sequence ID" value="ABQ60437.1"/>
    <property type="molecule type" value="Genomic_DNA"/>
</dbReference>
<dbReference type="AlphaFoldDB" id="A0A0H3AMB5"/>
<sequence>MIIRVSIFRLQGGMLNANSTSMNISRIIVINGWWWAR</sequence>
<organism evidence="1 2">
    <name type="scientific">Brucella ovis (strain ATCC 25840 / 63/290 / NCTC 10512)</name>
    <dbReference type="NCBI Taxonomy" id="444178"/>
    <lineage>
        <taxon>Bacteria</taxon>
        <taxon>Pseudomonadati</taxon>
        <taxon>Pseudomonadota</taxon>
        <taxon>Alphaproteobacteria</taxon>
        <taxon>Hyphomicrobiales</taxon>
        <taxon>Brucellaceae</taxon>
        <taxon>Brucella/Ochrobactrum group</taxon>
        <taxon>Brucella</taxon>
    </lineage>
</organism>
<protein>
    <submittedName>
        <fullName evidence="1">Uncharacterized protein</fullName>
    </submittedName>
</protein>
<name>A0A0H3AMB5_BRUO2</name>
<evidence type="ECO:0000313" key="1">
    <source>
        <dbReference type="EMBL" id="ABQ60437.1"/>
    </source>
</evidence>